<keyword evidence="3" id="KW-1185">Reference proteome</keyword>
<protein>
    <submittedName>
        <fullName evidence="2">Uncharacterized protein</fullName>
    </submittedName>
</protein>
<accession>A0ABX3XDR5</accession>
<proteinExistence type="predicted"/>
<dbReference type="EMBL" id="LUTQ01000044">
    <property type="protein sequence ID" value="OSN09053.1"/>
    <property type="molecule type" value="Genomic_DNA"/>
</dbReference>
<sequence>MSGDVATEETQNDAFHRRATRSRGNNVRARNRARVALRFLFLPGGVKNAGLPEEEISEAGDFALRGRTAYRRTGLGVQHAAMPQDAGPQLPNVRY</sequence>
<evidence type="ECO:0000313" key="2">
    <source>
        <dbReference type="EMBL" id="OSN09053.1"/>
    </source>
</evidence>
<dbReference type="Proteomes" id="UP000194040">
    <property type="component" value="Unassembled WGS sequence"/>
</dbReference>
<gene>
    <name evidence="2" type="ORF">AU512_12945</name>
</gene>
<name>A0ABX3XDR5_9GAMM</name>
<evidence type="ECO:0000256" key="1">
    <source>
        <dbReference type="SAM" id="MobiDB-lite"/>
    </source>
</evidence>
<comment type="caution">
    <text evidence="2">The sequence shown here is derived from an EMBL/GenBank/DDBJ whole genome shotgun (WGS) entry which is preliminary data.</text>
</comment>
<feature type="compositionally biased region" description="Acidic residues" evidence="1">
    <location>
        <begin position="1"/>
        <end position="11"/>
    </location>
</feature>
<organism evidence="2 3">
    <name type="scientific">Lonsdalea iberica</name>
    <dbReference type="NCBI Taxonomy" id="1082703"/>
    <lineage>
        <taxon>Bacteria</taxon>
        <taxon>Pseudomonadati</taxon>
        <taxon>Pseudomonadota</taxon>
        <taxon>Gammaproteobacteria</taxon>
        <taxon>Enterobacterales</taxon>
        <taxon>Pectobacteriaceae</taxon>
        <taxon>Lonsdalea</taxon>
    </lineage>
</organism>
<feature type="region of interest" description="Disordered" evidence="1">
    <location>
        <begin position="1"/>
        <end position="28"/>
    </location>
</feature>
<evidence type="ECO:0000313" key="3">
    <source>
        <dbReference type="Proteomes" id="UP000194040"/>
    </source>
</evidence>
<reference evidence="2 3" key="1">
    <citation type="submission" date="2016-02" db="EMBL/GenBank/DDBJ databases">
        <title>Species-wide whole genome sequencing reveals diversity, host range in Lonsdalea quercina.</title>
        <authorList>
            <person name="Li Y."/>
        </authorList>
    </citation>
    <scope>NUCLEOTIDE SEQUENCE [LARGE SCALE GENOMIC DNA]</scope>
    <source>
        <strain evidence="2 3">LMG 26265</strain>
    </source>
</reference>